<gene>
    <name evidence="1" type="ORF">BN990_02154</name>
</gene>
<dbReference type="Proteomes" id="UP000028875">
    <property type="component" value="Unassembled WGS sequence"/>
</dbReference>
<evidence type="ECO:0000313" key="1">
    <source>
        <dbReference type="EMBL" id="CDQ39840.1"/>
    </source>
</evidence>
<keyword evidence="2" id="KW-1185">Reference proteome</keyword>
<dbReference type="EMBL" id="CCDP010000001">
    <property type="protein sequence ID" value="CDQ39840.1"/>
    <property type="molecule type" value="Genomic_DNA"/>
</dbReference>
<organism evidence="1 2">
    <name type="scientific">Virgibacillus massiliensis</name>
    <dbReference type="NCBI Taxonomy" id="1462526"/>
    <lineage>
        <taxon>Bacteria</taxon>
        <taxon>Bacillati</taxon>
        <taxon>Bacillota</taxon>
        <taxon>Bacilli</taxon>
        <taxon>Bacillales</taxon>
        <taxon>Bacillaceae</taxon>
        <taxon>Virgibacillus</taxon>
    </lineage>
</organism>
<dbReference type="RefSeq" id="WP_021291298.1">
    <property type="nucleotide sequence ID" value="NZ_BNER01000002.1"/>
</dbReference>
<comment type="caution">
    <text evidence="1">The sequence shown here is derived from an EMBL/GenBank/DDBJ whole genome shotgun (WGS) entry which is preliminary data.</text>
</comment>
<reference evidence="1 2" key="1">
    <citation type="submission" date="2014-03" db="EMBL/GenBank/DDBJ databases">
        <authorList>
            <person name="Urmite Genomes U."/>
        </authorList>
    </citation>
    <scope>NUCLEOTIDE SEQUENCE [LARGE SCALE GENOMIC DNA]</scope>
    <source>
        <strain evidence="1 2">Vm-5</strain>
    </source>
</reference>
<dbReference type="OrthoDB" id="2705126at2"/>
<reference evidence="2" key="2">
    <citation type="submission" date="2014-05" db="EMBL/GenBank/DDBJ databases">
        <title>Draft genome sequence of Virgibacillus massiliensis Vm-5.</title>
        <authorList>
            <person name="Khelaifia S."/>
            <person name="Croce O."/>
            <person name="Lagier J.C."/>
            <person name="Raoult D."/>
        </authorList>
    </citation>
    <scope>NUCLEOTIDE SEQUENCE [LARGE SCALE GENOMIC DNA]</scope>
    <source>
        <strain evidence="2">Vm-5</strain>
    </source>
</reference>
<sequence length="69" mass="8164">MNNAAKQMDASEQGADRRTVEVSLQHLADQIRWMDQKLMMKIENDISDHYHDQMNEINAFRTTWKKVSI</sequence>
<dbReference type="STRING" id="1462526.BN990_02154"/>
<protein>
    <submittedName>
        <fullName evidence="1">Uncharacterized protein</fullName>
    </submittedName>
</protein>
<name>A0A024QCA9_9BACI</name>
<proteinExistence type="predicted"/>
<evidence type="ECO:0000313" key="2">
    <source>
        <dbReference type="Proteomes" id="UP000028875"/>
    </source>
</evidence>
<dbReference type="AlphaFoldDB" id="A0A024QCA9"/>
<accession>A0A024QCA9</accession>